<gene>
    <name evidence="4" type="ORF">HMN09_01301600</name>
</gene>
<feature type="compositionally biased region" description="Low complexity" evidence="2">
    <location>
        <begin position="753"/>
        <end position="766"/>
    </location>
</feature>
<evidence type="ECO:0000313" key="4">
    <source>
        <dbReference type="EMBL" id="KAF7290434.1"/>
    </source>
</evidence>
<accession>A0A8H6S010</accession>
<feature type="region of interest" description="Disordered" evidence="2">
    <location>
        <begin position="576"/>
        <end position="596"/>
    </location>
</feature>
<feature type="region of interest" description="Disordered" evidence="2">
    <location>
        <begin position="630"/>
        <end position="844"/>
    </location>
</feature>
<name>A0A8H6S010_MYCCL</name>
<feature type="compositionally biased region" description="Acidic residues" evidence="2">
    <location>
        <begin position="798"/>
        <end position="808"/>
    </location>
</feature>
<dbReference type="EMBL" id="JACAZE010000026">
    <property type="protein sequence ID" value="KAF7290434.1"/>
    <property type="molecule type" value="Genomic_DNA"/>
</dbReference>
<feature type="domain" description="BTB" evidence="3">
    <location>
        <begin position="26"/>
        <end position="97"/>
    </location>
</feature>
<dbReference type="Proteomes" id="UP000613580">
    <property type="component" value="Unassembled WGS sequence"/>
</dbReference>
<evidence type="ECO:0000259" key="3">
    <source>
        <dbReference type="PROSITE" id="PS50097"/>
    </source>
</evidence>
<reference evidence="4" key="1">
    <citation type="submission" date="2020-05" db="EMBL/GenBank/DDBJ databases">
        <title>Mycena genomes resolve the evolution of fungal bioluminescence.</title>
        <authorList>
            <person name="Tsai I.J."/>
        </authorList>
    </citation>
    <scope>NUCLEOTIDE SEQUENCE</scope>
    <source>
        <strain evidence="4">110903Hualien_Pintung</strain>
    </source>
</reference>
<sequence length="871" mass="94815">MSTPTPVQNAPPPFSSPDSQPELGLADFVIRSSDNFDFFVHKETLGAASDFFGGMFSVPQADGAAGADLYSPNRDGIPVLALDEPKLVLLRVLKLAYRTTPPKPAISLKNLDDIIKIQQVVDKYQFTSVDRMLSSAAPLDLMDLLGASDPLRMFVIAMLCGYTQAAQLAMRIAVRRSIDLFSVDFPEMRLLTWPQGKEIEKLCQIYTGFVGVLLKAQTGYKPKEIEPLGLRAVHFRRVMSPSTPGATQNPAVPNPMPPAPMPPQPHMPQGGQVVFVWWQPEGHAATCLAAHTSFQRSKTLSIGADTPLACTILSRPTAWFEDHIKRLARGDLLTWMGRHSPDESPVPALVDMAPEVQQAMRRCRFCAGHVQMHLKLWGEQVAKDLADMDAYLVPNLSYDYRDDAVPGFVPPPPKKLRQKRTKDLPKSKTTISLHSTESDDTTSTKSSGTDHVSSEDVKPPKSPLTSPLRLLRRNRDAFPDARAVPPVPPLPIAFPGHEEQLTDSEAPVEAPAWSLSGSLHRVLVKRPSLLRSKSRPSLEDVDRPLPEMPSWALGDEGSGGRATHPILLVDTATSPWSRRRDENADTTPTPTPIAPAIHPALFRTNTIDSIASSITTIQFASPISSGAARKYQSTVAQDPDVEETAEGAEDDEDWRLEGGSGNLRLKRSGSLSKAAKRLGLEEGARKTATPPAVPRPGPSRPQPSWSAALPLAPPPIAPPPRPAKSPARIAAAAAKHNRRWSISSFAPSEPDADAQAAGETALAAGARSETHTFVAPSRTRQPRALPMPPGFFTHDGAADEDPEDESESEAGRTAAVLRSEYLPVRSSSKPTDGLLSPEGYASRRTDHEQSWYGEWNRGNMQDVITSLRELR</sequence>
<feature type="compositionally biased region" description="Low complexity" evidence="2">
    <location>
        <begin position="441"/>
        <end position="450"/>
    </location>
</feature>
<feature type="region of interest" description="Disordered" evidence="2">
    <location>
        <begin position="1"/>
        <end position="20"/>
    </location>
</feature>
<dbReference type="InterPro" id="IPR000210">
    <property type="entry name" value="BTB/POZ_dom"/>
</dbReference>
<comment type="caution">
    <text evidence="4">The sequence shown here is derived from an EMBL/GenBank/DDBJ whole genome shotgun (WGS) entry which is preliminary data.</text>
</comment>
<feature type="region of interest" description="Disordered" evidence="2">
    <location>
        <begin position="408"/>
        <end position="470"/>
    </location>
</feature>
<feature type="compositionally biased region" description="Pro residues" evidence="2">
    <location>
        <begin position="691"/>
        <end position="701"/>
    </location>
</feature>
<dbReference type="AlphaFoldDB" id="A0A8H6S010"/>
<feature type="compositionally biased region" description="Pro residues" evidence="2">
    <location>
        <begin position="711"/>
        <end position="723"/>
    </location>
</feature>
<proteinExistence type="predicted"/>
<protein>
    <submittedName>
        <fullName evidence="4">BTB domain-containing protein</fullName>
    </submittedName>
</protein>
<dbReference type="PANTHER" id="PTHR13037">
    <property type="entry name" value="FORMIN"/>
    <property type="match status" value="1"/>
</dbReference>
<evidence type="ECO:0000256" key="2">
    <source>
        <dbReference type="SAM" id="MobiDB-lite"/>
    </source>
</evidence>
<keyword evidence="5" id="KW-1185">Reference proteome</keyword>
<dbReference type="OrthoDB" id="2665493at2759"/>
<feature type="compositionally biased region" description="Low complexity" evidence="2">
    <location>
        <begin position="724"/>
        <end position="734"/>
    </location>
</feature>
<dbReference type="PANTHER" id="PTHR13037:SF24">
    <property type="entry name" value="POLYCOMB PROTEIN PCL-RELATED"/>
    <property type="match status" value="1"/>
</dbReference>
<organism evidence="4 5">
    <name type="scientific">Mycena chlorophos</name>
    <name type="common">Agaric fungus</name>
    <name type="synonym">Agaricus chlorophos</name>
    <dbReference type="NCBI Taxonomy" id="658473"/>
    <lineage>
        <taxon>Eukaryota</taxon>
        <taxon>Fungi</taxon>
        <taxon>Dikarya</taxon>
        <taxon>Basidiomycota</taxon>
        <taxon>Agaricomycotina</taxon>
        <taxon>Agaricomycetes</taxon>
        <taxon>Agaricomycetidae</taxon>
        <taxon>Agaricales</taxon>
        <taxon>Marasmiineae</taxon>
        <taxon>Mycenaceae</taxon>
        <taxon>Mycena</taxon>
    </lineage>
</organism>
<keyword evidence="1" id="KW-0945">Host-virus interaction</keyword>
<evidence type="ECO:0000313" key="5">
    <source>
        <dbReference type="Proteomes" id="UP000613580"/>
    </source>
</evidence>
<dbReference type="PROSITE" id="PS50097">
    <property type="entry name" value="BTB"/>
    <property type="match status" value="1"/>
</dbReference>
<feature type="compositionally biased region" description="Acidic residues" evidence="2">
    <location>
        <begin position="639"/>
        <end position="654"/>
    </location>
</feature>
<evidence type="ECO:0000256" key="1">
    <source>
        <dbReference type="ARBA" id="ARBA00022581"/>
    </source>
</evidence>